<evidence type="ECO:0000256" key="4">
    <source>
        <dbReference type="ARBA" id="ARBA00022692"/>
    </source>
</evidence>
<evidence type="ECO:0000259" key="10">
    <source>
        <dbReference type="PROSITE" id="PS50893"/>
    </source>
</evidence>
<proteinExistence type="predicted"/>
<evidence type="ECO:0000256" key="7">
    <source>
        <dbReference type="ARBA" id="ARBA00022989"/>
    </source>
</evidence>
<dbReference type="PROSITE" id="PS00211">
    <property type="entry name" value="ABC_TRANSPORTER_1"/>
    <property type="match status" value="1"/>
</dbReference>
<reference evidence="12 13" key="1">
    <citation type="submission" date="2020-08" db="EMBL/GenBank/DDBJ databases">
        <title>Genomic Encyclopedia of Type Strains, Phase IV (KMG-IV): sequencing the most valuable type-strain genomes for metagenomic binning, comparative biology and taxonomic classification.</title>
        <authorList>
            <person name="Goeker M."/>
        </authorList>
    </citation>
    <scope>NUCLEOTIDE SEQUENCE [LARGE SCALE GENOMIC DNA]</scope>
    <source>
        <strain evidence="12 13">DSM 2461</strain>
    </source>
</reference>
<keyword evidence="13" id="KW-1185">Reference proteome</keyword>
<dbReference type="PANTHER" id="PTHR43394:SF1">
    <property type="entry name" value="ATP-BINDING CASSETTE SUB-FAMILY B MEMBER 10, MITOCHONDRIAL"/>
    <property type="match status" value="1"/>
</dbReference>
<dbReference type="InterPro" id="IPR011527">
    <property type="entry name" value="ABC1_TM_dom"/>
</dbReference>
<accession>A0A841R999</accession>
<name>A0A841R999_9SPIO</name>
<dbReference type="PANTHER" id="PTHR43394">
    <property type="entry name" value="ATP-DEPENDENT PERMEASE MDL1, MITOCHONDRIAL"/>
    <property type="match status" value="1"/>
</dbReference>
<dbReference type="Pfam" id="PF00005">
    <property type="entry name" value="ABC_tran"/>
    <property type="match status" value="1"/>
</dbReference>
<dbReference type="InterPro" id="IPR017871">
    <property type="entry name" value="ABC_transporter-like_CS"/>
</dbReference>
<keyword evidence="7 9" id="KW-1133">Transmembrane helix</keyword>
<dbReference type="InterPro" id="IPR039421">
    <property type="entry name" value="Type_1_exporter"/>
</dbReference>
<dbReference type="Pfam" id="PF00664">
    <property type="entry name" value="ABC_membrane"/>
    <property type="match status" value="1"/>
</dbReference>
<dbReference type="Proteomes" id="UP000587760">
    <property type="component" value="Unassembled WGS sequence"/>
</dbReference>
<evidence type="ECO:0000256" key="1">
    <source>
        <dbReference type="ARBA" id="ARBA00004651"/>
    </source>
</evidence>
<dbReference type="InterPro" id="IPR003439">
    <property type="entry name" value="ABC_transporter-like_ATP-bd"/>
</dbReference>
<feature type="transmembrane region" description="Helical" evidence="9">
    <location>
        <begin position="168"/>
        <end position="186"/>
    </location>
</feature>
<keyword evidence="6 12" id="KW-0067">ATP-binding</keyword>
<dbReference type="AlphaFoldDB" id="A0A841R999"/>
<feature type="transmembrane region" description="Helical" evidence="9">
    <location>
        <begin position="63"/>
        <end position="81"/>
    </location>
</feature>
<dbReference type="InterPro" id="IPR003593">
    <property type="entry name" value="AAA+_ATPase"/>
</dbReference>
<keyword evidence="8 9" id="KW-0472">Membrane</keyword>
<dbReference type="Gene3D" id="1.20.1560.10">
    <property type="entry name" value="ABC transporter type 1, transmembrane domain"/>
    <property type="match status" value="1"/>
</dbReference>
<evidence type="ECO:0000313" key="12">
    <source>
        <dbReference type="EMBL" id="MBB6479519.1"/>
    </source>
</evidence>
<dbReference type="FunFam" id="3.40.50.300:FF:000221">
    <property type="entry name" value="Multidrug ABC transporter ATP-binding protein"/>
    <property type="match status" value="1"/>
</dbReference>
<dbReference type="PROSITE" id="PS50929">
    <property type="entry name" value="ABC_TM1F"/>
    <property type="match status" value="1"/>
</dbReference>
<dbReference type="SMART" id="SM00382">
    <property type="entry name" value="AAA"/>
    <property type="match status" value="1"/>
</dbReference>
<dbReference type="GO" id="GO:0005886">
    <property type="term" value="C:plasma membrane"/>
    <property type="evidence" value="ECO:0007669"/>
    <property type="project" value="UniProtKB-SubCell"/>
</dbReference>
<dbReference type="GO" id="GO:0005524">
    <property type="term" value="F:ATP binding"/>
    <property type="evidence" value="ECO:0007669"/>
    <property type="project" value="UniProtKB-KW"/>
</dbReference>
<dbReference type="GO" id="GO:0016887">
    <property type="term" value="F:ATP hydrolysis activity"/>
    <property type="evidence" value="ECO:0007669"/>
    <property type="project" value="InterPro"/>
</dbReference>
<evidence type="ECO:0000256" key="2">
    <source>
        <dbReference type="ARBA" id="ARBA00022448"/>
    </source>
</evidence>
<evidence type="ECO:0000256" key="9">
    <source>
        <dbReference type="SAM" id="Phobius"/>
    </source>
</evidence>
<keyword evidence="5" id="KW-0547">Nucleotide-binding</keyword>
<dbReference type="PROSITE" id="PS50893">
    <property type="entry name" value="ABC_TRANSPORTER_2"/>
    <property type="match status" value="1"/>
</dbReference>
<feature type="domain" description="ABC transporter" evidence="10">
    <location>
        <begin position="342"/>
        <end position="577"/>
    </location>
</feature>
<evidence type="ECO:0000256" key="8">
    <source>
        <dbReference type="ARBA" id="ARBA00023136"/>
    </source>
</evidence>
<sequence length="596" mass="67048">MRTFTNIPSSSGSGLWFLLKGFRVKFFSALLFQAGEVAAGTAGYFVLRFYVDDIINTGDWRFPLIYFSLFYIGFALFRGVFSFLTARGVGGTAEGIARDLRNSIFDHIQKLSFSYHDKTRTGELIQKSTSDVDTIRRFYNEMISGLSRILFMFIINLVSIFYLNTKLALLSIIVIPLLVAMSVFFFNRIHNSYESYQDQDGKVSSAVQENLTGVRVVRAFARQNFEMEKFDEENREKFKRGKRFLINHAMYWPSSHIVCAAQQVFGIIMAAFMVIDGTLSIGDMVAYIGFLNTIIWPIQQMGRIVAQLSTASVSYGRVASILLNDQEELTLGKADAPLKGHIEYRNLSFSYDNSGKVLKNIDIVCEPGHSVALLGETGSGKTSLVNLLPGFYKKDSGELLIDGHPIEEYSRHFLRRNIGIVEQEPFLFSTTIRENISYGVDRDVSEEEIHEAAKAAAIHKSILSFPEKYDTIVGEKGVTLSGGQKQRIAIARTILKNPRILILDDSTSAVDAETEDNIRDALNSLMKGRTTFIIAHRVQSLIDADQILVFKEGRIIQRGVHQSLIDVPGFYKHVFELQNKIEAELEAELEQEVISG</sequence>
<dbReference type="SUPFAM" id="SSF90123">
    <property type="entry name" value="ABC transporter transmembrane region"/>
    <property type="match status" value="1"/>
</dbReference>
<evidence type="ECO:0000259" key="11">
    <source>
        <dbReference type="PROSITE" id="PS50929"/>
    </source>
</evidence>
<keyword evidence="3" id="KW-1003">Cell membrane</keyword>
<evidence type="ECO:0000256" key="5">
    <source>
        <dbReference type="ARBA" id="ARBA00022741"/>
    </source>
</evidence>
<gene>
    <name evidence="12" type="ORF">HNR50_001177</name>
</gene>
<feature type="transmembrane region" description="Helical" evidence="9">
    <location>
        <begin position="145"/>
        <end position="162"/>
    </location>
</feature>
<dbReference type="EMBL" id="JACHGJ010000002">
    <property type="protein sequence ID" value="MBB6479519.1"/>
    <property type="molecule type" value="Genomic_DNA"/>
</dbReference>
<organism evidence="12 13">
    <name type="scientific">Spirochaeta isovalerica</name>
    <dbReference type="NCBI Taxonomy" id="150"/>
    <lineage>
        <taxon>Bacteria</taxon>
        <taxon>Pseudomonadati</taxon>
        <taxon>Spirochaetota</taxon>
        <taxon>Spirochaetia</taxon>
        <taxon>Spirochaetales</taxon>
        <taxon>Spirochaetaceae</taxon>
        <taxon>Spirochaeta</taxon>
    </lineage>
</organism>
<dbReference type="InterPro" id="IPR027417">
    <property type="entry name" value="P-loop_NTPase"/>
</dbReference>
<dbReference type="Gene3D" id="3.40.50.300">
    <property type="entry name" value="P-loop containing nucleotide triphosphate hydrolases"/>
    <property type="match status" value="1"/>
</dbReference>
<dbReference type="GO" id="GO:0015421">
    <property type="term" value="F:ABC-type oligopeptide transporter activity"/>
    <property type="evidence" value="ECO:0007669"/>
    <property type="project" value="TreeGrafter"/>
</dbReference>
<feature type="transmembrane region" description="Helical" evidence="9">
    <location>
        <begin position="249"/>
        <end position="275"/>
    </location>
</feature>
<keyword evidence="4 9" id="KW-0812">Transmembrane</keyword>
<comment type="subcellular location">
    <subcellularLocation>
        <location evidence="1">Cell membrane</location>
        <topology evidence="1">Multi-pass membrane protein</topology>
    </subcellularLocation>
</comment>
<evidence type="ECO:0000313" key="13">
    <source>
        <dbReference type="Proteomes" id="UP000587760"/>
    </source>
</evidence>
<protein>
    <submittedName>
        <fullName evidence="12">ATP-binding cassette subfamily B protein</fullName>
    </submittedName>
</protein>
<dbReference type="InterPro" id="IPR036640">
    <property type="entry name" value="ABC1_TM_sf"/>
</dbReference>
<evidence type="ECO:0000256" key="6">
    <source>
        <dbReference type="ARBA" id="ARBA00022840"/>
    </source>
</evidence>
<dbReference type="SUPFAM" id="SSF52540">
    <property type="entry name" value="P-loop containing nucleoside triphosphate hydrolases"/>
    <property type="match status" value="1"/>
</dbReference>
<dbReference type="RefSeq" id="WP_184744820.1">
    <property type="nucleotide sequence ID" value="NZ_JACHGJ010000002.1"/>
</dbReference>
<dbReference type="CDD" id="cd18542">
    <property type="entry name" value="ABC_6TM_YknU_like"/>
    <property type="match status" value="1"/>
</dbReference>
<keyword evidence="2" id="KW-0813">Transport</keyword>
<comment type="caution">
    <text evidence="12">The sequence shown here is derived from an EMBL/GenBank/DDBJ whole genome shotgun (WGS) entry which is preliminary data.</text>
</comment>
<evidence type="ECO:0000256" key="3">
    <source>
        <dbReference type="ARBA" id="ARBA00022475"/>
    </source>
</evidence>
<feature type="transmembrane region" description="Helical" evidence="9">
    <location>
        <begin position="26"/>
        <end position="51"/>
    </location>
</feature>
<feature type="domain" description="ABC transmembrane type-1" evidence="11">
    <location>
        <begin position="29"/>
        <end position="310"/>
    </location>
</feature>